<dbReference type="EMBL" id="CAXDID020000029">
    <property type="protein sequence ID" value="CAL5993152.1"/>
    <property type="molecule type" value="Genomic_DNA"/>
</dbReference>
<dbReference type="PANTHER" id="PTHR10502">
    <property type="entry name" value="ANNEXIN"/>
    <property type="match status" value="1"/>
</dbReference>
<dbReference type="AlphaFoldDB" id="A0AA86P0W3"/>
<keyword evidence="6" id="KW-1185">Reference proteome</keyword>
<dbReference type="SUPFAM" id="SSF47874">
    <property type="entry name" value="Annexin"/>
    <property type="match status" value="1"/>
</dbReference>
<dbReference type="PRINTS" id="PR00196">
    <property type="entry name" value="ANNEXIN"/>
</dbReference>
<organism evidence="4">
    <name type="scientific">Hexamita inflata</name>
    <dbReference type="NCBI Taxonomy" id="28002"/>
    <lineage>
        <taxon>Eukaryota</taxon>
        <taxon>Metamonada</taxon>
        <taxon>Diplomonadida</taxon>
        <taxon>Hexamitidae</taxon>
        <taxon>Hexamitinae</taxon>
        <taxon>Hexamita</taxon>
    </lineage>
</organism>
<reference evidence="4" key="1">
    <citation type="submission" date="2023-06" db="EMBL/GenBank/DDBJ databases">
        <authorList>
            <person name="Kurt Z."/>
        </authorList>
    </citation>
    <scope>NUCLEOTIDE SEQUENCE</scope>
</reference>
<dbReference type="GO" id="GO:0005886">
    <property type="term" value="C:plasma membrane"/>
    <property type="evidence" value="ECO:0007669"/>
    <property type="project" value="TreeGrafter"/>
</dbReference>
<evidence type="ECO:0000313" key="6">
    <source>
        <dbReference type="Proteomes" id="UP001642409"/>
    </source>
</evidence>
<evidence type="ECO:0000313" key="4">
    <source>
        <dbReference type="EMBL" id="CAI9929819.1"/>
    </source>
</evidence>
<keyword evidence="3" id="KW-0041">Annexin</keyword>
<name>A0AA86P0W3_9EUKA</name>
<dbReference type="Pfam" id="PF00191">
    <property type="entry name" value="Annexin"/>
    <property type="match status" value="4"/>
</dbReference>
<dbReference type="GO" id="GO:0001786">
    <property type="term" value="F:phosphatidylserine binding"/>
    <property type="evidence" value="ECO:0007669"/>
    <property type="project" value="TreeGrafter"/>
</dbReference>
<gene>
    <name evidence="5" type="ORF">HINF_LOCUS12933</name>
    <name evidence="4" type="ORF">HINF_LOCUS17464</name>
</gene>
<dbReference type="PROSITE" id="PS51897">
    <property type="entry name" value="ANNEXIN_2"/>
    <property type="match status" value="3"/>
</dbReference>
<dbReference type="Gene3D" id="1.10.220.10">
    <property type="entry name" value="Annexin"/>
    <property type="match status" value="4"/>
</dbReference>
<dbReference type="PANTHER" id="PTHR10502:SF102">
    <property type="entry name" value="ANNEXIN B11"/>
    <property type="match status" value="1"/>
</dbReference>
<dbReference type="EMBL" id="CATOUU010000440">
    <property type="protein sequence ID" value="CAI9929819.1"/>
    <property type="molecule type" value="Genomic_DNA"/>
</dbReference>
<accession>A0AA86P0W3</accession>
<dbReference type="GO" id="GO:0005544">
    <property type="term" value="F:calcium-dependent phospholipid binding"/>
    <property type="evidence" value="ECO:0007669"/>
    <property type="project" value="InterPro"/>
</dbReference>
<evidence type="ECO:0000256" key="3">
    <source>
        <dbReference type="ARBA" id="ARBA00023216"/>
    </source>
</evidence>
<evidence type="ECO:0000313" key="5">
    <source>
        <dbReference type="EMBL" id="CAL5993152.1"/>
    </source>
</evidence>
<keyword evidence="2" id="KW-0677">Repeat</keyword>
<proteinExistence type="inferred from homology"/>
<dbReference type="Proteomes" id="UP001642409">
    <property type="component" value="Unassembled WGS sequence"/>
</dbReference>
<evidence type="ECO:0000256" key="1">
    <source>
        <dbReference type="ARBA" id="ARBA00007831"/>
    </source>
</evidence>
<sequence>MMKYTSADYYNFASEIYLACKGIGTNEQRILNVITKCAMEDLFQVNRTYYSSYGMSLTRLLENQTSGNFQKLICGSFEGRYQYWARKIREAVKGRGTDERVLIELILMANTKDMEAINEEYFRMTQMDILDDISDDIARKADWAKLLRGWMCQTRYARGTQEQDADALYTAVKGSGTDENVFIRILCSSTKEEFSQICDIYANKHKKTLRQAIAKEFFGKSEKAFLLAHDSLLSSVNGCCHIIRDAIKGIGTRDRSLINISVLFRDRHNQLIHEVYTQYGSLAKDIKGDTSGWYKKTLLQMWKAQ</sequence>
<dbReference type="SMART" id="SM00335">
    <property type="entry name" value="ANX"/>
    <property type="match status" value="4"/>
</dbReference>
<dbReference type="GO" id="GO:0005509">
    <property type="term" value="F:calcium ion binding"/>
    <property type="evidence" value="ECO:0007669"/>
    <property type="project" value="InterPro"/>
</dbReference>
<comment type="caution">
    <text evidence="4">The sequence shown here is derived from an EMBL/GenBank/DDBJ whole genome shotgun (WGS) entry which is preliminary data.</text>
</comment>
<dbReference type="InterPro" id="IPR001464">
    <property type="entry name" value="Annexin"/>
</dbReference>
<dbReference type="InterPro" id="IPR037104">
    <property type="entry name" value="Annexin_sf"/>
</dbReference>
<protein>
    <submittedName>
        <fullName evidence="4">Annexin 2</fullName>
    </submittedName>
    <submittedName>
        <fullName evidence="5">Annexin_2</fullName>
    </submittedName>
</protein>
<dbReference type="InterPro" id="IPR018502">
    <property type="entry name" value="Annexin_repeat"/>
</dbReference>
<reference evidence="5 6" key="2">
    <citation type="submission" date="2024-07" db="EMBL/GenBank/DDBJ databases">
        <authorList>
            <person name="Akdeniz Z."/>
        </authorList>
    </citation>
    <scope>NUCLEOTIDE SEQUENCE [LARGE SCALE GENOMIC DNA]</scope>
</reference>
<evidence type="ECO:0000256" key="2">
    <source>
        <dbReference type="ARBA" id="ARBA00022737"/>
    </source>
</evidence>
<dbReference type="GO" id="GO:0005737">
    <property type="term" value="C:cytoplasm"/>
    <property type="evidence" value="ECO:0007669"/>
    <property type="project" value="TreeGrafter"/>
</dbReference>
<comment type="similarity">
    <text evidence="1">Belongs to the annexin family.</text>
</comment>